<accession>A0AA88XXQ8</accession>
<protein>
    <submittedName>
        <fullName evidence="1">Uncharacterized protein</fullName>
    </submittedName>
</protein>
<proteinExistence type="predicted"/>
<keyword evidence="2" id="KW-1185">Reference proteome</keyword>
<gene>
    <name evidence="1" type="ORF">FSP39_002033</name>
</gene>
<organism evidence="1 2">
    <name type="scientific">Pinctada imbricata</name>
    <name type="common">Atlantic pearl-oyster</name>
    <name type="synonym">Pinctada martensii</name>
    <dbReference type="NCBI Taxonomy" id="66713"/>
    <lineage>
        <taxon>Eukaryota</taxon>
        <taxon>Metazoa</taxon>
        <taxon>Spiralia</taxon>
        <taxon>Lophotrochozoa</taxon>
        <taxon>Mollusca</taxon>
        <taxon>Bivalvia</taxon>
        <taxon>Autobranchia</taxon>
        <taxon>Pteriomorphia</taxon>
        <taxon>Pterioida</taxon>
        <taxon>Pterioidea</taxon>
        <taxon>Pteriidae</taxon>
        <taxon>Pinctada</taxon>
    </lineage>
</organism>
<dbReference type="AlphaFoldDB" id="A0AA88XXQ8"/>
<dbReference type="Proteomes" id="UP001186944">
    <property type="component" value="Unassembled WGS sequence"/>
</dbReference>
<evidence type="ECO:0000313" key="1">
    <source>
        <dbReference type="EMBL" id="KAK3094462.1"/>
    </source>
</evidence>
<reference evidence="1" key="1">
    <citation type="submission" date="2019-08" db="EMBL/GenBank/DDBJ databases">
        <title>The improved chromosome-level genome for the pearl oyster Pinctada fucata martensii using PacBio sequencing and Hi-C.</title>
        <authorList>
            <person name="Zheng Z."/>
        </authorList>
    </citation>
    <scope>NUCLEOTIDE SEQUENCE</scope>
    <source>
        <strain evidence="1">ZZ-2019</strain>
        <tissue evidence="1">Adductor muscle</tissue>
    </source>
</reference>
<sequence>MKSNGYANLGAVSCKKMPNIQVHRYVADLRVSVRRARTAKASTKRTDGPSIDRPATLCEILRLRCSLNDPDRTLRILTETLGKLSRHQDTHFLPFVPITLTSLVKDLSVAIHTIVSKDNGPIQRCFSSLLRQVKNRSLRTVQTFDKNFSKDLTKYTKILHNMIGQHQKLVLSLQNAQEKCWISNSKFNKYNLMVKTARSSLQHLKDKLTPSEESVRLRAIHDLEQILKTKQVRKEEDLLALCTLRSKEDASRRQIIQLNDNLRSQIQLELQDRIQSAIFTIKELCEQFLPKQRMEEFSKQIEGLKIKTIVKSIMLHGQYVYSYPDINVSKSNLFKCVDLDMSQLYSPFVY</sequence>
<evidence type="ECO:0000313" key="2">
    <source>
        <dbReference type="Proteomes" id="UP001186944"/>
    </source>
</evidence>
<comment type="caution">
    <text evidence="1">The sequence shown here is derived from an EMBL/GenBank/DDBJ whole genome shotgun (WGS) entry which is preliminary data.</text>
</comment>
<name>A0AA88XXQ8_PINIB</name>
<dbReference type="EMBL" id="VSWD01000008">
    <property type="protein sequence ID" value="KAK3094462.1"/>
    <property type="molecule type" value="Genomic_DNA"/>
</dbReference>